<evidence type="ECO:0000313" key="1">
    <source>
        <dbReference type="EMBL" id="GME95653.1"/>
    </source>
</evidence>
<organism evidence="1 2">
    <name type="scientific">Candida boidinii</name>
    <name type="common">Yeast</name>
    <dbReference type="NCBI Taxonomy" id="5477"/>
    <lineage>
        <taxon>Eukaryota</taxon>
        <taxon>Fungi</taxon>
        <taxon>Dikarya</taxon>
        <taxon>Ascomycota</taxon>
        <taxon>Saccharomycotina</taxon>
        <taxon>Pichiomycetes</taxon>
        <taxon>Pichiales</taxon>
        <taxon>Pichiaceae</taxon>
        <taxon>Ogataea</taxon>
        <taxon>Ogataea/Candida clade</taxon>
    </lineage>
</organism>
<evidence type="ECO:0000313" key="2">
    <source>
        <dbReference type="Proteomes" id="UP001165101"/>
    </source>
</evidence>
<comment type="caution">
    <text evidence="1">The sequence shown here is derived from an EMBL/GenBank/DDBJ whole genome shotgun (WGS) entry which is preliminary data.</text>
</comment>
<keyword evidence="2" id="KW-1185">Reference proteome</keyword>
<reference evidence="1" key="1">
    <citation type="submission" date="2023-04" db="EMBL/GenBank/DDBJ databases">
        <title>Candida boidinii NBRC 1967.</title>
        <authorList>
            <person name="Ichikawa N."/>
            <person name="Sato H."/>
            <person name="Tonouchi N."/>
        </authorList>
    </citation>
    <scope>NUCLEOTIDE SEQUENCE</scope>
    <source>
        <strain evidence="1">NBRC 1967</strain>
    </source>
</reference>
<dbReference type="EMBL" id="BSXV01002407">
    <property type="protein sequence ID" value="GME95653.1"/>
    <property type="molecule type" value="Genomic_DNA"/>
</dbReference>
<accession>A0ACB5TUX5</accession>
<sequence length="669" mass="75719">MIISVNLPIGFFIADVSNIWVNELSEVFNITCYNISNVVSWEWINRITQLEKTEQKKGVLGRPMYDEEFLLKKQMIFDFSNSNSKYKKLKKNKSNNKHKNNAYSSASSNIDINNNNNPRHTIHSINNNESDDDENDLLLGKSMSDHSRKTKIYNNSSDISSSFTNNKNNLSKKKKYIVRNSEGGAIIYSNELEKNNKSMKILNKLAKPIINYTDAIIKYGLSIPRSVSHSSNSNNNNNNDNNNNRKSVSPWGGYGFFPISQRNKINLNNSNNNILNNNNNNNRNNDQGGSGSNNHIFIYSPKEVVVDNSQWNNNNNNNETSGNNKKGNINNRLHGYNFKRNRQKIIINNNNNNNSNNNNINNNNNNNSINNKNNGVSNLHNNTINNGNICGIESTNSNNINARRDHDIQSTTTNTNTDISNSNNNNNNNNNSNSRNITMFTNKDTYSLSRTNSTIENFKMTASKVTIPKLFKKKPPIEPVIHQSSSLIPYSSFENLSNLKDSQEGNVINNKDSDDIVNLNKHISSQQHLVSETNDATQIQRTNSNVQSLNSHHHRHSSNINSNQPNTIAATAVTSVDRISSESSKADNLIQSEELGNNVTKHGKNLNSTALYHTTSIRESNEEYEDEDDDEGEEEYDEEYDESEIYIPVVDNTNNVIVLDQDFDDDEDD</sequence>
<dbReference type="Proteomes" id="UP001165101">
    <property type="component" value="Unassembled WGS sequence"/>
</dbReference>
<proteinExistence type="predicted"/>
<gene>
    <name evidence="1" type="ORF">Cboi01_000399700</name>
</gene>
<name>A0ACB5TUX5_CANBO</name>
<protein>
    <submittedName>
        <fullName evidence="1">Unnamed protein product</fullName>
    </submittedName>
</protein>